<comment type="caution">
    <text evidence="2">The sequence shown here is derived from an EMBL/GenBank/DDBJ whole genome shotgun (WGS) entry which is preliminary data.</text>
</comment>
<evidence type="ECO:0000256" key="1">
    <source>
        <dbReference type="SAM" id="MobiDB-lite"/>
    </source>
</evidence>
<evidence type="ECO:0000313" key="2">
    <source>
        <dbReference type="EMBL" id="EFI26841.1"/>
    </source>
</evidence>
<keyword evidence="3" id="KW-1185">Reference proteome</keyword>
<proteinExistence type="predicted"/>
<sequence length="84" mass="9264">MTMRVKCRMSAESQSLKDNDPVLGIIQKGRGIALRSGIITTLTNLDGRRNRKLSLGGLRRGDSQRGKGRRVFHARDDEGEVAKG</sequence>
<dbReference type="HOGENOM" id="CLU_2527366_0_0_1"/>
<dbReference type="Proteomes" id="UP000001861">
    <property type="component" value="Unassembled WGS sequence"/>
</dbReference>
<dbReference type="GeneID" id="9380363"/>
<dbReference type="EMBL" id="AACS02000010">
    <property type="protein sequence ID" value="EFI26841.1"/>
    <property type="molecule type" value="Genomic_DNA"/>
</dbReference>
<gene>
    <name evidence="2" type="ORF">CC1G_15243</name>
</gene>
<dbReference type="KEGG" id="cci:CC1G_15243"/>
<dbReference type="VEuPathDB" id="FungiDB:CC1G_15243"/>
<evidence type="ECO:0000313" key="3">
    <source>
        <dbReference type="Proteomes" id="UP000001861"/>
    </source>
</evidence>
<feature type="compositionally biased region" description="Basic and acidic residues" evidence="1">
    <location>
        <begin position="73"/>
        <end position="84"/>
    </location>
</feature>
<dbReference type="InParanoid" id="D6RQ68"/>
<feature type="region of interest" description="Disordered" evidence="1">
    <location>
        <begin position="53"/>
        <end position="84"/>
    </location>
</feature>
<protein>
    <submittedName>
        <fullName evidence="2">Uncharacterized protein</fullName>
    </submittedName>
</protein>
<organism evidence="2 3">
    <name type="scientific">Coprinopsis cinerea (strain Okayama-7 / 130 / ATCC MYA-4618 / FGSC 9003)</name>
    <name type="common">Inky cap fungus</name>
    <name type="synonym">Hormographiella aspergillata</name>
    <dbReference type="NCBI Taxonomy" id="240176"/>
    <lineage>
        <taxon>Eukaryota</taxon>
        <taxon>Fungi</taxon>
        <taxon>Dikarya</taxon>
        <taxon>Basidiomycota</taxon>
        <taxon>Agaricomycotina</taxon>
        <taxon>Agaricomycetes</taxon>
        <taxon>Agaricomycetidae</taxon>
        <taxon>Agaricales</taxon>
        <taxon>Agaricineae</taxon>
        <taxon>Psathyrellaceae</taxon>
        <taxon>Coprinopsis</taxon>
    </lineage>
</organism>
<reference evidence="2 3" key="1">
    <citation type="journal article" date="2010" name="Proc. Natl. Acad. Sci. U.S.A.">
        <title>Insights into evolution of multicellular fungi from the assembled chromosomes of the mushroom Coprinopsis cinerea (Coprinus cinereus).</title>
        <authorList>
            <person name="Stajich J.E."/>
            <person name="Wilke S.K."/>
            <person name="Ahren D."/>
            <person name="Au C.H."/>
            <person name="Birren B.W."/>
            <person name="Borodovsky M."/>
            <person name="Burns C."/>
            <person name="Canback B."/>
            <person name="Casselton L.A."/>
            <person name="Cheng C.K."/>
            <person name="Deng J."/>
            <person name="Dietrich F.S."/>
            <person name="Fargo D.C."/>
            <person name="Farman M.L."/>
            <person name="Gathman A.C."/>
            <person name="Goldberg J."/>
            <person name="Guigo R."/>
            <person name="Hoegger P.J."/>
            <person name="Hooker J.B."/>
            <person name="Huggins A."/>
            <person name="James T.Y."/>
            <person name="Kamada T."/>
            <person name="Kilaru S."/>
            <person name="Kodira C."/>
            <person name="Kues U."/>
            <person name="Kupfer D."/>
            <person name="Kwan H.S."/>
            <person name="Lomsadze A."/>
            <person name="Li W."/>
            <person name="Lilly W.W."/>
            <person name="Ma L.J."/>
            <person name="Mackey A.J."/>
            <person name="Manning G."/>
            <person name="Martin F."/>
            <person name="Muraguchi H."/>
            <person name="Natvig D.O."/>
            <person name="Palmerini H."/>
            <person name="Ramesh M.A."/>
            <person name="Rehmeyer C.J."/>
            <person name="Roe B.A."/>
            <person name="Shenoy N."/>
            <person name="Stanke M."/>
            <person name="Ter-Hovhannisyan V."/>
            <person name="Tunlid A."/>
            <person name="Velagapudi R."/>
            <person name="Vision T.J."/>
            <person name="Zeng Q."/>
            <person name="Zolan M.E."/>
            <person name="Pukkila P.J."/>
        </authorList>
    </citation>
    <scope>NUCLEOTIDE SEQUENCE [LARGE SCALE GENOMIC DNA]</scope>
    <source>
        <strain evidence="3">Okayama-7 / 130 / ATCC MYA-4618 / FGSC 9003</strain>
    </source>
</reference>
<dbReference type="AlphaFoldDB" id="D6RQ68"/>
<accession>D6RQ68</accession>
<name>D6RQ68_COPC7</name>
<dbReference type="RefSeq" id="XP_002910335.1">
    <property type="nucleotide sequence ID" value="XM_002910289.1"/>
</dbReference>